<accession>A0AAQ1GKY4</accession>
<protein>
    <submittedName>
        <fullName evidence="1">Uncharacterized protein</fullName>
    </submittedName>
</protein>
<comment type="caution">
    <text evidence="1">The sequence shown here is derived from an EMBL/GenBank/DDBJ whole genome shotgun (WGS) entry which is preliminary data.</text>
</comment>
<name>A0AAQ1GKY4_9BURK</name>
<reference evidence="1 2" key="1">
    <citation type="submission" date="2016-10" db="EMBL/GenBank/DDBJ databases">
        <authorList>
            <person name="Varghese N."/>
            <person name="Submissions S."/>
        </authorList>
    </citation>
    <scope>NUCLEOTIDE SEQUENCE [LARGE SCALE GENOMIC DNA]</scope>
    <source>
        <strain evidence="1 2">LMG 22274</strain>
    </source>
</reference>
<dbReference type="Proteomes" id="UP000183529">
    <property type="component" value="Unassembled WGS sequence"/>
</dbReference>
<evidence type="ECO:0000313" key="2">
    <source>
        <dbReference type="Proteomes" id="UP000183529"/>
    </source>
</evidence>
<gene>
    <name evidence="1" type="ORF">SAMN05216550_116117</name>
</gene>
<dbReference type="EMBL" id="FNZM01000016">
    <property type="protein sequence ID" value="SEK07988.1"/>
    <property type="molecule type" value="Genomic_DNA"/>
</dbReference>
<dbReference type="RefSeq" id="WP_074986179.1">
    <property type="nucleotide sequence ID" value="NZ_CADFGN010000014.1"/>
</dbReference>
<sequence>MNWLAEYFSRRTPVLDVAMWIYPPPALGPEGPVVQAPHCLPYPGVELAFTAGEEVRRGTRSDEIPARYAWFAEVHQPDMSRVREMARGVENHGFFRSIEIYPPSRYNNDCLIRVNDAFAFVPVFSADGAPCFSGSCMAQPGEPSSSSCVRLPWLFRGYISI</sequence>
<organism evidence="1 2">
    <name type="scientific">Paraburkholderia tropica</name>
    <dbReference type="NCBI Taxonomy" id="92647"/>
    <lineage>
        <taxon>Bacteria</taxon>
        <taxon>Pseudomonadati</taxon>
        <taxon>Pseudomonadota</taxon>
        <taxon>Betaproteobacteria</taxon>
        <taxon>Burkholderiales</taxon>
        <taxon>Burkholderiaceae</taxon>
        <taxon>Paraburkholderia</taxon>
    </lineage>
</organism>
<evidence type="ECO:0000313" key="1">
    <source>
        <dbReference type="EMBL" id="SEK07988.1"/>
    </source>
</evidence>
<dbReference type="AlphaFoldDB" id="A0AAQ1GKY4"/>
<proteinExistence type="predicted"/>